<dbReference type="Proteomes" id="UP000828048">
    <property type="component" value="Chromosome 3"/>
</dbReference>
<sequence length="303" mass="33443">MAVIQCLKTAAAAAAIRRLIPSLPPLTQLLHLATTRSYATSAFATAQPQLDHDYYHHYYDKNQQKESEAIPMADTEGAFPMRGVQWVFIGKPGARKHVYAEKVSKLLEVPHISIGGLVRQDLSPGSSLYKRIANAVNQGKLVPEEIMFELLSKRLEDGYCKGETGFILDGIPRTQIQAEILDKLVDIDLVVNFKCAEDRLLEHHGDSVFSHSHQPDHFSGSGCGSLDVESPGTQGKYSFCNGEVPIHHKQMKPVEDYYKKQSKLIDFQVGSAPGETWKGLLCALHLQHINAAHCRLTSGSSGL</sequence>
<dbReference type="EMBL" id="CM037153">
    <property type="protein sequence ID" value="KAH7857711.1"/>
    <property type="molecule type" value="Genomic_DNA"/>
</dbReference>
<evidence type="ECO:0000313" key="1">
    <source>
        <dbReference type="EMBL" id="KAH7857711.1"/>
    </source>
</evidence>
<proteinExistence type="predicted"/>
<reference evidence="1 2" key="1">
    <citation type="journal article" date="2021" name="Hortic Res">
        <title>High-quality reference genome and annotation aids understanding of berry development for evergreen blueberry (Vaccinium darrowii).</title>
        <authorList>
            <person name="Yu J."/>
            <person name="Hulse-Kemp A.M."/>
            <person name="Babiker E."/>
            <person name="Staton M."/>
        </authorList>
    </citation>
    <scope>NUCLEOTIDE SEQUENCE [LARGE SCALE GENOMIC DNA]</scope>
    <source>
        <strain evidence="2">cv. NJ 8807/NJ 8810</strain>
        <tissue evidence="1">Young leaf</tissue>
    </source>
</reference>
<keyword evidence="2" id="KW-1185">Reference proteome</keyword>
<gene>
    <name evidence="1" type="ORF">Vadar_015711</name>
</gene>
<comment type="caution">
    <text evidence="1">The sequence shown here is derived from an EMBL/GenBank/DDBJ whole genome shotgun (WGS) entry which is preliminary data.</text>
</comment>
<organism evidence="1 2">
    <name type="scientific">Vaccinium darrowii</name>
    <dbReference type="NCBI Taxonomy" id="229202"/>
    <lineage>
        <taxon>Eukaryota</taxon>
        <taxon>Viridiplantae</taxon>
        <taxon>Streptophyta</taxon>
        <taxon>Embryophyta</taxon>
        <taxon>Tracheophyta</taxon>
        <taxon>Spermatophyta</taxon>
        <taxon>Magnoliopsida</taxon>
        <taxon>eudicotyledons</taxon>
        <taxon>Gunneridae</taxon>
        <taxon>Pentapetalae</taxon>
        <taxon>asterids</taxon>
        <taxon>Ericales</taxon>
        <taxon>Ericaceae</taxon>
        <taxon>Vaccinioideae</taxon>
        <taxon>Vaccinieae</taxon>
        <taxon>Vaccinium</taxon>
    </lineage>
</organism>
<evidence type="ECO:0000313" key="2">
    <source>
        <dbReference type="Proteomes" id="UP000828048"/>
    </source>
</evidence>
<protein>
    <submittedName>
        <fullName evidence="1">Uncharacterized protein</fullName>
    </submittedName>
</protein>
<accession>A0ACB7YWB2</accession>
<name>A0ACB7YWB2_9ERIC</name>